<keyword evidence="5 6" id="KW-0472">Membrane</keyword>
<comment type="caution">
    <text evidence="8">The sequence shown here is derived from an EMBL/GenBank/DDBJ whole genome shotgun (WGS) entry which is preliminary data.</text>
</comment>
<dbReference type="PANTHER" id="PTHR35007">
    <property type="entry name" value="INTEGRAL MEMBRANE PROTEIN-RELATED"/>
    <property type="match status" value="1"/>
</dbReference>
<evidence type="ECO:0000256" key="5">
    <source>
        <dbReference type="ARBA" id="ARBA00023136"/>
    </source>
</evidence>
<feature type="domain" description="Type II secretion system protein GspF" evidence="7">
    <location>
        <begin position="75"/>
        <end position="205"/>
    </location>
</feature>
<evidence type="ECO:0000256" key="4">
    <source>
        <dbReference type="ARBA" id="ARBA00022989"/>
    </source>
</evidence>
<evidence type="ECO:0000256" key="1">
    <source>
        <dbReference type="ARBA" id="ARBA00004651"/>
    </source>
</evidence>
<evidence type="ECO:0000259" key="7">
    <source>
        <dbReference type="Pfam" id="PF00482"/>
    </source>
</evidence>
<organism evidence="8 9">
    <name type="scientific">Candidatus Allocopromorpha excrementipullorum</name>
    <dbReference type="NCBI Taxonomy" id="2840743"/>
    <lineage>
        <taxon>Bacteria</taxon>
        <taxon>Bacillati</taxon>
        <taxon>Bacillota</taxon>
        <taxon>Clostridia</taxon>
        <taxon>Eubacteriales</taxon>
        <taxon>Eubacteriaceae</taxon>
        <taxon>Eubacteriaceae incertae sedis</taxon>
        <taxon>Candidatus Allocopromorpha</taxon>
    </lineage>
</organism>
<reference evidence="8" key="1">
    <citation type="submission" date="2020-10" db="EMBL/GenBank/DDBJ databases">
        <authorList>
            <person name="Gilroy R."/>
        </authorList>
    </citation>
    <scope>NUCLEOTIDE SEQUENCE</scope>
    <source>
        <strain evidence="8">ChiSjej4B22-8349</strain>
    </source>
</reference>
<dbReference type="PANTHER" id="PTHR35007:SF1">
    <property type="entry name" value="PILUS ASSEMBLY PROTEIN"/>
    <property type="match status" value="1"/>
</dbReference>
<name>A0A9D1SVD9_9FIRM</name>
<accession>A0A9D1SVD9</accession>
<keyword evidence="4 6" id="KW-1133">Transmembrane helix</keyword>
<sequence>MIKDYSVYEMSVREKAIFCFFGYVAIAAAVHLFYNSIFLSLLSGLSVVKLVPYGEKKLADRRMNVLNGQFKDMLYALSSSVASGRQMGEALIEAEEELSAMYGKDELIMKELRHMRISMIQNKESDKTLLKDFAARSKSEDINDFVNVYVICRSMGGDLERIITHTTEILTDKMAIDREIRALTAQKKVEGRIISLMPFLMLLMMNLFSYSYVEPLYTTAAGRILMTAALAATVWGIYLMEKISDVQI</sequence>
<feature type="transmembrane region" description="Helical" evidence="6">
    <location>
        <begin position="20"/>
        <end position="48"/>
    </location>
</feature>
<dbReference type="Pfam" id="PF00482">
    <property type="entry name" value="T2SSF"/>
    <property type="match status" value="1"/>
</dbReference>
<comment type="subcellular location">
    <subcellularLocation>
        <location evidence="1">Cell membrane</location>
        <topology evidence="1">Multi-pass membrane protein</topology>
    </subcellularLocation>
</comment>
<keyword evidence="3 6" id="KW-0812">Transmembrane</keyword>
<keyword evidence="2" id="KW-1003">Cell membrane</keyword>
<reference evidence="8" key="2">
    <citation type="journal article" date="2021" name="PeerJ">
        <title>Extensive microbial diversity within the chicken gut microbiome revealed by metagenomics and culture.</title>
        <authorList>
            <person name="Gilroy R."/>
            <person name="Ravi A."/>
            <person name="Getino M."/>
            <person name="Pursley I."/>
            <person name="Horton D.L."/>
            <person name="Alikhan N.F."/>
            <person name="Baker D."/>
            <person name="Gharbi K."/>
            <person name="Hall N."/>
            <person name="Watson M."/>
            <person name="Adriaenssens E.M."/>
            <person name="Foster-Nyarko E."/>
            <person name="Jarju S."/>
            <person name="Secka A."/>
            <person name="Antonio M."/>
            <person name="Oren A."/>
            <person name="Chaudhuri R.R."/>
            <person name="La Ragione R."/>
            <person name="Hildebrand F."/>
            <person name="Pallen M.J."/>
        </authorList>
    </citation>
    <scope>NUCLEOTIDE SEQUENCE</scope>
    <source>
        <strain evidence="8">ChiSjej4B22-8349</strain>
    </source>
</reference>
<evidence type="ECO:0000256" key="6">
    <source>
        <dbReference type="SAM" id="Phobius"/>
    </source>
</evidence>
<evidence type="ECO:0000256" key="3">
    <source>
        <dbReference type="ARBA" id="ARBA00022692"/>
    </source>
</evidence>
<evidence type="ECO:0000256" key="2">
    <source>
        <dbReference type="ARBA" id="ARBA00022475"/>
    </source>
</evidence>
<dbReference type="InterPro" id="IPR018076">
    <property type="entry name" value="T2SS_GspF_dom"/>
</dbReference>
<dbReference type="Proteomes" id="UP000824130">
    <property type="component" value="Unassembled WGS sequence"/>
</dbReference>
<proteinExistence type="predicted"/>
<evidence type="ECO:0000313" key="8">
    <source>
        <dbReference type="EMBL" id="HIU96760.1"/>
    </source>
</evidence>
<dbReference type="AlphaFoldDB" id="A0A9D1SVD9"/>
<protein>
    <submittedName>
        <fullName evidence="8">Type II secretion system F family protein</fullName>
    </submittedName>
</protein>
<gene>
    <name evidence="8" type="ORF">IAD25_08690</name>
</gene>
<dbReference type="GO" id="GO:0005886">
    <property type="term" value="C:plasma membrane"/>
    <property type="evidence" value="ECO:0007669"/>
    <property type="project" value="UniProtKB-SubCell"/>
</dbReference>
<dbReference type="EMBL" id="DVOB01000185">
    <property type="protein sequence ID" value="HIU96760.1"/>
    <property type="molecule type" value="Genomic_DNA"/>
</dbReference>
<feature type="transmembrane region" description="Helical" evidence="6">
    <location>
        <begin position="219"/>
        <end position="240"/>
    </location>
</feature>
<evidence type="ECO:0000313" key="9">
    <source>
        <dbReference type="Proteomes" id="UP000824130"/>
    </source>
</evidence>
<feature type="transmembrane region" description="Helical" evidence="6">
    <location>
        <begin position="193"/>
        <end position="213"/>
    </location>
</feature>